<dbReference type="EMBL" id="JAVTTO010000002">
    <property type="protein sequence ID" value="MDT7832184.1"/>
    <property type="molecule type" value="Genomic_DNA"/>
</dbReference>
<name>A0ABU3LEP9_9FLAO</name>
<dbReference type="Pfam" id="PF13588">
    <property type="entry name" value="HSDR_N_2"/>
    <property type="match status" value="1"/>
</dbReference>
<dbReference type="Gene3D" id="3.90.1570.30">
    <property type="match status" value="1"/>
</dbReference>
<comment type="caution">
    <text evidence="2">The sequence shown here is derived from an EMBL/GenBank/DDBJ whole genome shotgun (WGS) entry which is preliminary data.</text>
</comment>
<evidence type="ECO:0000259" key="1">
    <source>
        <dbReference type="Pfam" id="PF13588"/>
    </source>
</evidence>
<protein>
    <submittedName>
        <fullName evidence="2">Type I restriction enzyme HsdR N-terminal domain-containing protein</fullName>
    </submittedName>
</protein>
<dbReference type="RefSeq" id="WP_349241434.1">
    <property type="nucleotide sequence ID" value="NZ_JAVTTO010000002.1"/>
</dbReference>
<evidence type="ECO:0000313" key="3">
    <source>
        <dbReference type="Proteomes" id="UP001257277"/>
    </source>
</evidence>
<keyword evidence="3" id="KW-1185">Reference proteome</keyword>
<gene>
    <name evidence="2" type="ORF">RQM59_07310</name>
</gene>
<reference evidence="2 3" key="1">
    <citation type="submission" date="2023-09" db="EMBL/GenBank/DDBJ databases">
        <title>Novel taxa isolated from Blanes Bay.</title>
        <authorList>
            <person name="Rey-Velasco X."/>
            <person name="Lucena T."/>
        </authorList>
    </citation>
    <scope>NUCLEOTIDE SEQUENCE [LARGE SCALE GENOMIC DNA]</scope>
    <source>
        <strain evidence="2 3">S356</strain>
    </source>
</reference>
<accession>A0ABU3LEP9</accession>
<feature type="domain" description="Type I restriction enzyme R protein N-terminal" evidence="1">
    <location>
        <begin position="35"/>
        <end position="144"/>
    </location>
</feature>
<dbReference type="Proteomes" id="UP001257277">
    <property type="component" value="Unassembled WGS sequence"/>
</dbReference>
<evidence type="ECO:0000313" key="2">
    <source>
        <dbReference type="EMBL" id="MDT7832184.1"/>
    </source>
</evidence>
<sequence>MQALNLPSYDFKLKSNENKTLIFDNFRKKYMVLTPEEWVRQHFAQFLVNQKGYPISLIALEKQLTINGLKKRTDIVVHNTEGLPEIIVECKAPHIVIGQDTFDQIARYNLKLNANYLIVTNGLEHYFCKMDTKNESYVFLKDIPNYEF</sequence>
<dbReference type="InterPro" id="IPR029464">
    <property type="entry name" value="HSDR_N"/>
</dbReference>
<organism evidence="2 3">
    <name type="scientific">Asprobacillus argus</name>
    <dbReference type="NCBI Taxonomy" id="3076534"/>
    <lineage>
        <taxon>Bacteria</taxon>
        <taxon>Pseudomonadati</taxon>
        <taxon>Bacteroidota</taxon>
        <taxon>Flavobacteriia</taxon>
        <taxon>Flavobacteriales</taxon>
        <taxon>Flavobacteriaceae</taxon>
        <taxon>Asprobacillus</taxon>
    </lineage>
</organism>
<proteinExistence type="predicted"/>